<accession>A0A839EZU7</accession>
<comment type="caution">
    <text evidence="1">The sequence shown here is derived from an EMBL/GenBank/DDBJ whole genome shotgun (WGS) entry which is preliminary data.</text>
</comment>
<organism evidence="1 2">
    <name type="scientific">Dokdonella fugitiva</name>
    <dbReference type="NCBI Taxonomy" id="328517"/>
    <lineage>
        <taxon>Bacteria</taxon>
        <taxon>Pseudomonadati</taxon>
        <taxon>Pseudomonadota</taxon>
        <taxon>Gammaproteobacteria</taxon>
        <taxon>Lysobacterales</taxon>
        <taxon>Rhodanobacteraceae</taxon>
        <taxon>Dokdonella</taxon>
    </lineage>
</organism>
<gene>
    <name evidence="1" type="ORF">FHW12_000919</name>
</gene>
<dbReference type="Proteomes" id="UP000550401">
    <property type="component" value="Unassembled WGS sequence"/>
</dbReference>
<keyword evidence="2" id="KW-1185">Reference proteome</keyword>
<evidence type="ECO:0000313" key="2">
    <source>
        <dbReference type="Proteomes" id="UP000550401"/>
    </source>
</evidence>
<dbReference type="AlphaFoldDB" id="A0A839EZU7"/>
<evidence type="ECO:0000313" key="1">
    <source>
        <dbReference type="EMBL" id="MBA8886728.1"/>
    </source>
</evidence>
<sequence length="155" mass="16809">MTQATVSLSFTDAQLTAIDAALSELETQFAGLIGLTNDERRALMKMGSKSETFCRQTMSLLAQNPQLVPASVPLATSQQLLGAMDQLRPRMQRLQRLGERVVDTDMAAGAVVMRTALQGYALLKVSGKNQGLEGLRETVGERFARKPRVTEAKAA</sequence>
<reference evidence="1 2" key="1">
    <citation type="submission" date="2020-07" db="EMBL/GenBank/DDBJ databases">
        <title>Genomic Encyclopedia of Type Strains, Phase IV (KMG-V): Genome sequencing to study the core and pangenomes of soil and plant-associated prokaryotes.</title>
        <authorList>
            <person name="Whitman W."/>
        </authorList>
    </citation>
    <scope>NUCLEOTIDE SEQUENCE [LARGE SCALE GENOMIC DNA]</scope>
    <source>
        <strain evidence="1 2">RH2WT43</strain>
    </source>
</reference>
<dbReference type="RefSeq" id="WP_182529780.1">
    <property type="nucleotide sequence ID" value="NZ_JACGXL010000001.1"/>
</dbReference>
<dbReference type="EMBL" id="JACGXL010000001">
    <property type="protein sequence ID" value="MBA8886728.1"/>
    <property type="molecule type" value="Genomic_DNA"/>
</dbReference>
<name>A0A839EZU7_9GAMM</name>
<protein>
    <submittedName>
        <fullName evidence="1">Uncharacterized protein</fullName>
    </submittedName>
</protein>
<proteinExistence type="predicted"/>